<dbReference type="SUPFAM" id="SSF54768">
    <property type="entry name" value="dsRNA-binding domain-like"/>
    <property type="match status" value="1"/>
</dbReference>
<evidence type="ECO:0000313" key="6">
    <source>
        <dbReference type="EMBL" id="CAG8557930.1"/>
    </source>
</evidence>
<protein>
    <submittedName>
        <fullName evidence="6">21650_t:CDS:1</fullName>
    </submittedName>
</protein>
<dbReference type="EMBL" id="CAJVPY010002355">
    <property type="protein sequence ID" value="CAG8557930.1"/>
    <property type="molecule type" value="Genomic_DNA"/>
</dbReference>
<feature type="domain" description="DRBM" evidence="5">
    <location>
        <begin position="174"/>
        <end position="264"/>
    </location>
</feature>
<dbReference type="InterPro" id="IPR014720">
    <property type="entry name" value="dsRBD_dom"/>
</dbReference>
<dbReference type="GO" id="GO:0003723">
    <property type="term" value="F:RNA binding"/>
    <property type="evidence" value="ECO:0007669"/>
    <property type="project" value="UniProtKB-UniRule"/>
</dbReference>
<keyword evidence="1" id="KW-0694">RNA-binding</keyword>
<feature type="compositionally biased region" description="Basic and acidic residues" evidence="3">
    <location>
        <begin position="494"/>
        <end position="505"/>
    </location>
</feature>
<dbReference type="Gene3D" id="2.60.200.20">
    <property type="match status" value="1"/>
</dbReference>
<dbReference type="Gene3D" id="3.30.160.20">
    <property type="match status" value="1"/>
</dbReference>
<dbReference type="SMART" id="SM00358">
    <property type="entry name" value="DSRM"/>
    <property type="match status" value="1"/>
</dbReference>
<dbReference type="SMART" id="SM00240">
    <property type="entry name" value="FHA"/>
    <property type="match status" value="1"/>
</dbReference>
<feature type="region of interest" description="Disordered" evidence="3">
    <location>
        <begin position="1"/>
        <end position="38"/>
    </location>
</feature>
<feature type="compositionally biased region" description="Polar residues" evidence="3">
    <location>
        <begin position="521"/>
        <end position="537"/>
    </location>
</feature>
<feature type="compositionally biased region" description="Basic and acidic residues" evidence="3">
    <location>
        <begin position="296"/>
        <end position="305"/>
    </location>
</feature>
<feature type="domain" description="FHA" evidence="4">
    <location>
        <begin position="72"/>
        <end position="114"/>
    </location>
</feature>
<evidence type="ECO:0000313" key="7">
    <source>
        <dbReference type="Proteomes" id="UP000789405"/>
    </source>
</evidence>
<evidence type="ECO:0000256" key="3">
    <source>
        <dbReference type="SAM" id="MobiDB-lite"/>
    </source>
</evidence>
<organism evidence="6 7">
    <name type="scientific">Dentiscutata erythropus</name>
    <dbReference type="NCBI Taxonomy" id="1348616"/>
    <lineage>
        <taxon>Eukaryota</taxon>
        <taxon>Fungi</taxon>
        <taxon>Fungi incertae sedis</taxon>
        <taxon>Mucoromycota</taxon>
        <taxon>Glomeromycotina</taxon>
        <taxon>Glomeromycetes</taxon>
        <taxon>Diversisporales</taxon>
        <taxon>Gigasporaceae</taxon>
        <taxon>Dentiscutata</taxon>
    </lineage>
</organism>
<accession>A0A9N9B950</accession>
<keyword evidence="7" id="KW-1185">Reference proteome</keyword>
<gene>
    <name evidence="6" type="ORF">DERYTH_LOCUS5592</name>
</gene>
<dbReference type="InterPro" id="IPR008984">
    <property type="entry name" value="SMAD_FHA_dom_sf"/>
</dbReference>
<dbReference type="OrthoDB" id="444265at2759"/>
<feature type="region of interest" description="Disordered" evidence="3">
    <location>
        <begin position="292"/>
        <end position="312"/>
    </location>
</feature>
<name>A0A9N9B950_9GLOM</name>
<reference evidence="6" key="1">
    <citation type="submission" date="2021-06" db="EMBL/GenBank/DDBJ databases">
        <authorList>
            <person name="Kallberg Y."/>
            <person name="Tangrot J."/>
            <person name="Rosling A."/>
        </authorList>
    </citation>
    <scope>NUCLEOTIDE SEQUENCE</scope>
    <source>
        <strain evidence="6">MA453B</strain>
    </source>
</reference>
<comment type="caution">
    <text evidence="6">The sequence shown here is derived from an EMBL/GenBank/DDBJ whole genome shotgun (WGS) entry which is preliminary data.</text>
</comment>
<evidence type="ECO:0000259" key="5">
    <source>
        <dbReference type="PROSITE" id="PS50137"/>
    </source>
</evidence>
<dbReference type="PROSITE" id="PS50137">
    <property type="entry name" value="DS_RBD"/>
    <property type="match status" value="1"/>
</dbReference>
<feature type="compositionally biased region" description="Basic and acidic residues" evidence="3">
    <location>
        <begin position="1"/>
        <end position="10"/>
    </location>
</feature>
<dbReference type="Pfam" id="PF00498">
    <property type="entry name" value="FHA"/>
    <property type="match status" value="1"/>
</dbReference>
<dbReference type="PANTHER" id="PTHR23308">
    <property type="entry name" value="NUCLEAR INHIBITOR OF PROTEIN PHOSPHATASE-1"/>
    <property type="match status" value="1"/>
</dbReference>
<dbReference type="InterPro" id="IPR000253">
    <property type="entry name" value="FHA_dom"/>
</dbReference>
<dbReference type="SUPFAM" id="SSF49879">
    <property type="entry name" value="SMAD/FHA domain"/>
    <property type="match status" value="1"/>
</dbReference>
<feature type="coiled-coil region" evidence="2">
    <location>
        <begin position="319"/>
        <end position="346"/>
    </location>
</feature>
<evidence type="ECO:0000256" key="1">
    <source>
        <dbReference type="PROSITE-ProRule" id="PRU00266"/>
    </source>
</evidence>
<sequence>MENSVQEKMDSSSSTIEFKVPAPVNTKTPESIPPVPYEKPDWSDISKVDYGFEVIKGGLSVETIDLPSKEFLVLGRLPVCDLSMEHPSISRYHAIIQFNNKDSAHGTRVNKQRISSQNYIKLRVGDQIKFGESTRTYVLLGPEEEQTQQMIKPPPKPALETTGVTWGFAEDAEDEGEPLVAVAKESWKRDENAYYYKDPKKALRNWLEFESEQEGPGHARTFTSRIQLPEVEDAYGPVYGTGTGSKKRDADRQAAIDACEKLDMLGLLRGGQEEAAARKKRIQHLLDVEDDDDDSFYDRTGQKDRLKSKKPQMQKVETYESLTKQREELMINIEEIRNKIHKSAESDESTANLETTLQGLLKQEQRLARLIEITKPPDIIQHDNSSSAVKNLHAINYEQELSNVKENLASIFVSDEVLFQESVQIKNIERSPIIDSEIQEPTVTPQLIESTDPEKSDEGVTSMIPKKREISQEDSAIDSEKGKKIKALIPMTPREYEEQQRKAQESNELEIEDATIWEPPQGQTGDGKTSLNEKYGY</sequence>
<dbReference type="Pfam" id="PF00035">
    <property type="entry name" value="dsrm"/>
    <property type="match status" value="1"/>
</dbReference>
<keyword evidence="2" id="KW-0175">Coiled coil</keyword>
<dbReference type="AlphaFoldDB" id="A0A9N9B950"/>
<proteinExistence type="predicted"/>
<evidence type="ECO:0000256" key="2">
    <source>
        <dbReference type="SAM" id="Coils"/>
    </source>
</evidence>
<feature type="region of interest" description="Disordered" evidence="3">
    <location>
        <begin position="491"/>
        <end position="537"/>
    </location>
</feature>
<dbReference type="Proteomes" id="UP000789405">
    <property type="component" value="Unassembled WGS sequence"/>
</dbReference>
<dbReference type="InterPro" id="IPR050923">
    <property type="entry name" value="Cell_Proc_Reg/RNA_Proc"/>
</dbReference>
<dbReference type="PROSITE" id="PS50006">
    <property type="entry name" value="FHA_DOMAIN"/>
    <property type="match status" value="1"/>
</dbReference>
<evidence type="ECO:0000259" key="4">
    <source>
        <dbReference type="PROSITE" id="PS50006"/>
    </source>
</evidence>